<dbReference type="Pfam" id="PF14223">
    <property type="entry name" value="Retrotran_gag_2"/>
    <property type="match status" value="1"/>
</dbReference>
<dbReference type="PANTHER" id="PTHR47481:SF14">
    <property type="entry name" value="RETROTRANSPOSON COPIA-LIKE N-TERMINAL DOMAIN-CONTAINING PROTEIN"/>
    <property type="match status" value="1"/>
</dbReference>
<dbReference type="AlphaFoldDB" id="E2AMM3"/>
<dbReference type="PANTHER" id="PTHR47481">
    <property type="match status" value="1"/>
</dbReference>
<dbReference type="Proteomes" id="UP000000311">
    <property type="component" value="Unassembled WGS sequence"/>
</dbReference>
<evidence type="ECO:0000313" key="2">
    <source>
        <dbReference type="EMBL" id="EFN65316.1"/>
    </source>
</evidence>
<keyword evidence="3" id="KW-1185">Reference proteome</keyword>
<feature type="non-terminal residue" evidence="2">
    <location>
        <position position="1"/>
    </location>
</feature>
<protein>
    <submittedName>
        <fullName evidence="2">Retrovirus-related Pol polyprotein from transposon TNT 1-94</fullName>
    </submittedName>
</protein>
<dbReference type="STRING" id="104421.E2AMM3"/>
<dbReference type="OMA" id="CVAIESR"/>
<gene>
    <name evidence="2" type="ORF">EAG_00456</name>
</gene>
<dbReference type="OrthoDB" id="7635258at2759"/>
<organism evidence="3">
    <name type="scientific">Camponotus floridanus</name>
    <name type="common">Florida carpenter ant</name>
    <dbReference type="NCBI Taxonomy" id="104421"/>
    <lineage>
        <taxon>Eukaryota</taxon>
        <taxon>Metazoa</taxon>
        <taxon>Ecdysozoa</taxon>
        <taxon>Arthropoda</taxon>
        <taxon>Hexapoda</taxon>
        <taxon>Insecta</taxon>
        <taxon>Pterygota</taxon>
        <taxon>Neoptera</taxon>
        <taxon>Endopterygota</taxon>
        <taxon>Hymenoptera</taxon>
        <taxon>Apocrita</taxon>
        <taxon>Aculeata</taxon>
        <taxon>Formicoidea</taxon>
        <taxon>Formicidae</taxon>
        <taxon>Formicinae</taxon>
        <taxon>Camponotus</taxon>
    </lineage>
</organism>
<evidence type="ECO:0000313" key="3">
    <source>
        <dbReference type="Proteomes" id="UP000000311"/>
    </source>
</evidence>
<accession>E2AMM3</accession>
<name>E2AMM3_CAMFO</name>
<sequence>NSSIQHIEKLVDGNFEAWKMQMRSVLVYNDLWGYTSGEIAKPETETGRSTWTTRDEKALALIVLSVSKAELGHIRKATTSKQAWDELAKIHSSKGPVRKAVLYRQLYNLKKNPSEPMSQYINNFQEKINLLEDAGIEIPSELQSIMLLNSLPEDYENFCVAIESRDQIPTVEFIKGKLIEEEARRQGSNTREDDATSALITKK</sequence>
<feature type="compositionally biased region" description="Basic and acidic residues" evidence="1">
    <location>
        <begin position="184"/>
        <end position="194"/>
    </location>
</feature>
<feature type="non-terminal residue" evidence="2">
    <location>
        <position position="203"/>
    </location>
</feature>
<feature type="region of interest" description="Disordered" evidence="1">
    <location>
        <begin position="184"/>
        <end position="203"/>
    </location>
</feature>
<evidence type="ECO:0000256" key="1">
    <source>
        <dbReference type="SAM" id="MobiDB-lite"/>
    </source>
</evidence>
<proteinExistence type="predicted"/>
<dbReference type="InParanoid" id="E2AMM3"/>
<dbReference type="EMBL" id="GL440838">
    <property type="protein sequence ID" value="EFN65316.1"/>
    <property type="molecule type" value="Genomic_DNA"/>
</dbReference>
<reference evidence="2 3" key="1">
    <citation type="journal article" date="2010" name="Science">
        <title>Genomic comparison of the ants Camponotus floridanus and Harpegnathos saltator.</title>
        <authorList>
            <person name="Bonasio R."/>
            <person name="Zhang G."/>
            <person name="Ye C."/>
            <person name="Mutti N.S."/>
            <person name="Fang X."/>
            <person name="Qin N."/>
            <person name="Donahue G."/>
            <person name="Yang P."/>
            <person name="Li Q."/>
            <person name="Li C."/>
            <person name="Zhang P."/>
            <person name="Huang Z."/>
            <person name="Berger S.L."/>
            <person name="Reinberg D."/>
            <person name="Wang J."/>
            <person name="Liebig J."/>
        </authorList>
    </citation>
    <scope>NUCLEOTIDE SEQUENCE [LARGE SCALE GENOMIC DNA]</scope>
    <source>
        <strain evidence="3">C129</strain>
    </source>
</reference>